<proteinExistence type="inferred from homology"/>
<evidence type="ECO:0000256" key="4">
    <source>
        <dbReference type="ARBA" id="ARBA00022786"/>
    </source>
</evidence>
<keyword evidence="4" id="KW-0833">Ubl conjugation pathway</keyword>
<gene>
    <name evidence="5" type="ORF">ZIOFF_062027</name>
</gene>
<dbReference type="GO" id="GO:0005737">
    <property type="term" value="C:cytoplasm"/>
    <property type="evidence" value="ECO:0007669"/>
    <property type="project" value="TreeGrafter"/>
</dbReference>
<dbReference type="EMBL" id="JACMSC010000017">
    <property type="protein sequence ID" value="KAG6478584.1"/>
    <property type="molecule type" value="Genomic_DNA"/>
</dbReference>
<dbReference type="SUPFAM" id="SSF54236">
    <property type="entry name" value="Ubiquitin-like"/>
    <property type="match status" value="1"/>
</dbReference>
<keyword evidence="3" id="KW-1017">Isopeptide bond</keyword>
<comment type="similarity">
    <text evidence="1">Belongs to the UFM1 family.</text>
</comment>
<keyword evidence="6" id="KW-1185">Reference proteome</keyword>
<dbReference type="Proteomes" id="UP000734854">
    <property type="component" value="Unassembled WGS sequence"/>
</dbReference>
<dbReference type="InterPro" id="IPR005375">
    <property type="entry name" value="UFM1"/>
</dbReference>
<comment type="caution">
    <text evidence="5">The sequence shown here is derived from an EMBL/GenBank/DDBJ whole genome shotgun (WGS) entry which is preliminary data.</text>
</comment>
<dbReference type="Gene3D" id="3.10.20.90">
    <property type="entry name" value="Phosphatidylinositol 3-kinase Catalytic Subunit, Chain A, domain 1"/>
    <property type="match status" value="1"/>
</dbReference>
<dbReference type="GO" id="GO:0005634">
    <property type="term" value="C:nucleus"/>
    <property type="evidence" value="ECO:0007669"/>
    <property type="project" value="TreeGrafter"/>
</dbReference>
<reference evidence="5 6" key="1">
    <citation type="submission" date="2020-08" db="EMBL/GenBank/DDBJ databases">
        <title>Plant Genome Project.</title>
        <authorList>
            <person name="Zhang R.-G."/>
        </authorList>
    </citation>
    <scope>NUCLEOTIDE SEQUENCE [LARGE SCALE GENOMIC DNA]</scope>
    <source>
        <tissue evidence="5">Rhizome</tissue>
    </source>
</reference>
<evidence type="ECO:0000313" key="6">
    <source>
        <dbReference type="Proteomes" id="UP000734854"/>
    </source>
</evidence>
<evidence type="ECO:0000256" key="3">
    <source>
        <dbReference type="ARBA" id="ARBA00022499"/>
    </source>
</evidence>
<dbReference type="GO" id="GO:1990592">
    <property type="term" value="P:protein K69-linked ufmylation"/>
    <property type="evidence" value="ECO:0007669"/>
    <property type="project" value="TreeGrafter"/>
</dbReference>
<evidence type="ECO:0000256" key="1">
    <source>
        <dbReference type="ARBA" id="ARBA00010230"/>
    </source>
</evidence>
<dbReference type="InterPro" id="IPR029071">
    <property type="entry name" value="Ubiquitin-like_domsf"/>
</dbReference>
<dbReference type="AlphaFoldDB" id="A0A8J5F4P7"/>
<dbReference type="Pfam" id="PF03671">
    <property type="entry name" value="Ufm1"/>
    <property type="match status" value="1"/>
</dbReference>
<dbReference type="PANTHER" id="PTHR15825">
    <property type="entry name" value="UBIQUITIN-FOLD MODIFIER 1"/>
    <property type="match status" value="1"/>
</dbReference>
<protein>
    <recommendedName>
        <fullName evidence="2">Ubiquitin-fold modifier 1</fullName>
    </recommendedName>
</protein>
<name>A0A8J5F4P7_ZINOF</name>
<evidence type="ECO:0000313" key="5">
    <source>
        <dbReference type="EMBL" id="KAG6478584.1"/>
    </source>
</evidence>
<organism evidence="5 6">
    <name type="scientific">Zingiber officinale</name>
    <name type="common">Ginger</name>
    <name type="synonym">Amomum zingiber</name>
    <dbReference type="NCBI Taxonomy" id="94328"/>
    <lineage>
        <taxon>Eukaryota</taxon>
        <taxon>Viridiplantae</taxon>
        <taxon>Streptophyta</taxon>
        <taxon>Embryophyta</taxon>
        <taxon>Tracheophyta</taxon>
        <taxon>Spermatophyta</taxon>
        <taxon>Magnoliopsida</taxon>
        <taxon>Liliopsida</taxon>
        <taxon>Zingiberales</taxon>
        <taxon>Zingiberaceae</taxon>
        <taxon>Zingiber</taxon>
    </lineage>
</organism>
<sequence length="131" mass="13766">MAAGSGGGGKVSFKVILTSDPKLPFKVFSVPEAAPFTAVLKFAAEEFKVPPQTSAIITNDGVGINPQQSAGKSSVCLYLSIAKVSVMYFSNMVRSCVSSPVTELEGAYKASISPFQNIWFVFALMSSGITS</sequence>
<evidence type="ECO:0000256" key="2">
    <source>
        <dbReference type="ARBA" id="ARBA00015319"/>
    </source>
</evidence>
<dbReference type="PANTHER" id="PTHR15825:SF0">
    <property type="entry name" value="UBIQUITIN-FOLD MODIFIER 1"/>
    <property type="match status" value="1"/>
</dbReference>
<accession>A0A8J5F4P7</accession>